<feature type="compositionally biased region" description="Basic residues" evidence="10">
    <location>
        <begin position="187"/>
        <end position="198"/>
    </location>
</feature>
<feature type="compositionally biased region" description="Polar residues" evidence="10">
    <location>
        <begin position="142"/>
        <end position="162"/>
    </location>
</feature>
<keyword evidence="7 9" id="KW-0539">Nucleus</keyword>
<evidence type="ECO:0000256" key="6">
    <source>
        <dbReference type="ARBA" id="ARBA00023204"/>
    </source>
</evidence>
<dbReference type="OrthoDB" id="5349119at2759"/>
<name>A0A6A5X126_9PLEO</name>
<feature type="compositionally biased region" description="Polar residues" evidence="10">
    <location>
        <begin position="239"/>
        <end position="249"/>
    </location>
</feature>
<feature type="region of interest" description="Disordered" evidence="10">
    <location>
        <begin position="265"/>
        <end position="327"/>
    </location>
</feature>
<dbReference type="GO" id="GO:0006260">
    <property type="term" value="P:DNA replication"/>
    <property type="evidence" value="ECO:0007669"/>
    <property type="project" value="InterPro"/>
</dbReference>
<evidence type="ECO:0000256" key="5">
    <source>
        <dbReference type="ARBA" id="ARBA00023172"/>
    </source>
</evidence>
<feature type="compositionally biased region" description="Basic and acidic residues" evidence="10">
    <location>
        <begin position="433"/>
        <end position="448"/>
    </location>
</feature>
<protein>
    <recommendedName>
        <fullName evidence="8 9">Structure-specific endonuclease subunit SLX4</fullName>
    </recommendedName>
</protein>
<feature type="compositionally biased region" description="Basic residues" evidence="10">
    <location>
        <begin position="130"/>
        <end position="139"/>
    </location>
</feature>
<keyword evidence="6 9" id="KW-0234">DNA repair</keyword>
<evidence type="ECO:0000256" key="9">
    <source>
        <dbReference type="HAMAP-Rule" id="MF_03110"/>
    </source>
</evidence>
<evidence type="ECO:0000256" key="2">
    <source>
        <dbReference type="ARBA" id="ARBA00006661"/>
    </source>
</evidence>
<dbReference type="GO" id="GO:0006281">
    <property type="term" value="P:DNA repair"/>
    <property type="evidence" value="ECO:0007669"/>
    <property type="project" value="UniProtKB-UniRule"/>
</dbReference>
<dbReference type="Pfam" id="PF09494">
    <property type="entry name" value="Slx4"/>
    <property type="match status" value="1"/>
</dbReference>
<evidence type="ECO:0000256" key="10">
    <source>
        <dbReference type="SAM" id="MobiDB-lite"/>
    </source>
</evidence>
<dbReference type="Proteomes" id="UP000799779">
    <property type="component" value="Unassembled WGS sequence"/>
</dbReference>
<dbReference type="EMBL" id="ML977560">
    <property type="protein sequence ID" value="KAF2006411.1"/>
    <property type="molecule type" value="Genomic_DNA"/>
</dbReference>
<feature type="compositionally biased region" description="Low complexity" evidence="10">
    <location>
        <begin position="7"/>
        <end position="16"/>
    </location>
</feature>
<gene>
    <name evidence="9" type="primary">SLX4</name>
    <name evidence="11" type="ORF">P154DRAFT_559470</name>
</gene>
<keyword evidence="3 9" id="KW-0597">Phosphoprotein</keyword>
<evidence type="ECO:0000313" key="12">
    <source>
        <dbReference type="Proteomes" id="UP000799779"/>
    </source>
</evidence>
<organism evidence="11 12">
    <name type="scientific">Amniculicola lignicola CBS 123094</name>
    <dbReference type="NCBI Taxonomy" id="1392246"/>
    <lineage>
        <taxon>Eukaryota</taxon>
        <taxon>Fungi</taxon>
        <taxon>Dikarya</taxon>
        <taxon>Ascomycota</taxon>
        <taxon>Pezizomycotina</taxon>
        <taxon>Dothideomycetes</taxon>
        <taxon>Pleosporomycetidae</taxon>
        <taxon>Pleosporales</taxon>
        <taxon>Amniculicolaceae</taxon>
        <taxon>Amniculicola</taxon>
    </lineage>
</organism>
<evidence type="ECO:0000256" key="7">
    <source>
        <dbReference type="ARBA" id="ARBA00023242"/>
    </source>
</evidence>
<comment type="function">
    <text evidence="9">Regulatory subunit of the SLX1-SLX4 structure-specific endonuclease that resolves DNA secondary structures generated during DNA repair and recombination. Has endonuclease activity towards branched DNA substrates, introducing single-strand cuts in duplex DNA close to junctions with ss-DNA.</text>
</comment>
<dbReference type="HAMAP" id="MF_03110">
    <property type="entry name" value="Endonuc_su_Slx4"/>
    <property type="match status" value="1"/>
</dbReference>
<comment type="PTM">
    <text evidence="9">Phosphorylated in response to DNA damage.</text>
</comment>
<feature type="compositionally biased region" description="Polar residues" evidence="10">
    <location>
        <begin position="402"/>
        <end position="414"/>
    </location>
</feature>
<dbReference type="InterPro" id="IPR027784">
    <property type="entry name" value="Slx4_ascomycetes"/>
</dbReference>
<feature type="compositionally biased region" description="Acidic residues" evidence="10">
    <location>
        <begin position="765"/>
        <end position="776"/>
    </location>
</feature>
<evidence type="ECO:0000256" key="1">
    <source>
        <dbReference type="ARBA" id="ARBA00004123"/>
    </source>
</evidence>
<accession>A0A6A5X126</accession>
<comment type="subunit">
    <text evidence="9">Forms a heterodimer with SLX1.</text>
</comment>
<comment type="subcellular location">
    <subcellularLocation>
        <location evidence="1 9">Nucleus</location>
    </subcellularLocation>
</comment>
<comment type="similarity">
    <text evidence="2 9">Belongs to the SLX4 family.</text>
</comment>
<keyword evidence="12" id="KW-1185">Reference proteome</keyword>
<feature type="region of interest" description="Disordered" evidence="10">
    <location>
        <begin position="670"/>
        <end position="799"/>
    </location>
</feature>
<evidence type="ECO:0000256" key="4">
    <source>
        <dbReference type="ARBA" id="ARBA00022763"/>
    </source>
</evidence>
<feature type="region of interest" description="Disordered" evidence="10">
    <location>
        <begin position="1"/>
        <end position="74"/>
    </location>
</feature>
<dbReference type="GO" id="GO:0033557">
    <property type="term" value="C:Slx1-Slx4 complex"/>
    <property type="evidence" value="ECO:0007669"/>
    <property type="project" value="UniProtKB-UniRule"/>
</dbReference>
<feature type="region of interest" description="Disordered" evidence="10">
    <location>
        <begin position="93"/>
        <end position="252"/>
    </location>
</feature>
<dbReference type="AlphaFoldDB" id="A0A6A5X126"/>
<evidence type="ECO:0000256" key="8">
    <source>
        <dbReference type="ARBA" id="ARBA00029496"/>
    </source>
</evidence>
<reference evidence="11" key="1">
    <citation type="journal article" date="2020" name="Stud. Mycol.">
        <title>101 Dothideomycetes genomes: a test case for predicting lifestyles and emergence of pathogens.</title>
        <authorList>
            <person name="Haridas S."/>
            <person name="Albert R."/>
            <person name="Binder M."/>
            <person name="Bloem J."/>
            <person name="Labutti K."/>
            <person name="Salamov A."/>
            <person name="Andreopoulos B."/>
            <person name="Baker S."/>
            <person name="Barry K."/>
            <person name="Bills G."/>
            <person name="Bluhm B."/>
            <person name="Cannon C."/>
            <person name="Castanera R."/>
            <person name="Culley D."/>
            <person name="Daum C."/>
            <person name="Ezra D."/>
            <person name="Gonzalez J."/>
            <person name="Henrissat B."/>
            <person name="Kuo A."/>
            <person name="Liang C."/>
            <person name="Lipzen A."/>
            <person name="Lutzoni F."/>
            <person name="Magnuson J."/>
            <person name="Mondo S."/>
            <person name="Nolan M."/>
            <person name="Ohm R."/>
            <person name="Pangilinan J."/>
            <person name="Park H.-J."/>
            <person name="Ramirez L."/>
            <person name="Alfaro M."/>
            <person name="Sun H."/>
            <person name="Tritt A."/>
            <person name="Yoshinaga Y."/>
            <person name="Zwiers L.-H."/>
            <person name="Turgeon B."/>
            <person name="Goodwin S."/>
            <person name="Spatafora J."/>
            <person name="Crous P."/>
            <person name="Grigoriev I."/>
        </authorList>
    </citation>
    <scope>NUCLEOTIDE SEQUENCE</scope>
    <source>
        <strain evidence="11">CBS 123094</strain>
    </source>
</reference>
<proteinExistence type="inferred from homology"/>
<dbReference type="GO" id="GO:0017108">
    <property type="term" value="F:5'-flap endonuclease activity"/>
    <property type="evidence" value="ECO:0007669"/>
    <property type="project" value="InterPro"/>
</dbReference>
<dbReference type="GO" id="GO:0006310">
    <property type="term" value="P:DNA recombination"/>
    <property type="evidence" value="ECO:0007669"/>
    <property type="project" value="UniProtKB-UniRule"/>
</dbReference>
<keyword evidence="5 9" id="KW-0233">DNA recombination</keyword>
<feature type="region of interest" description="Disordered" evidence="10">
    <location>
        <begin position="347"/>
        <end position="486"/>
    </location>
</feature>
<evidence type="ECO:0000313" key="11">
    <source>
        <dbReference type="EMBL" id="KAF2006411.1"/>
    </source>
</evidence>
<dbReference type="InterPro" id="IPR018574">
    <property type="entry name" value="Structure-sp_endonuc_su_Slx4"/>
</dbReference>
<keyword evidence="4 9" id="KW-0227">DNA damage</keyword>
<evidence type="ECO:0000256" key="3">
    <source>
        <dbReference type="ARBA" id="ARBA00022553"/>
    </source>
</evidence>
<sequence>MATFDIPLLSSSPPSSGAMRRTDTPPPRAKTATYSPMVLSPLGSPKKTSSSALRTGSRAAPVPEGASRGFDTAGSLVKSRHFSLDLDDEFAGREQGQSCHNYLHEPEKPAKKPRKTTTKATDTGDDAVPKPKKPRSRKPRTNETTNAENAASPDPQSKTSLYFDSEAPDAPIAPPEEPAPATAAKAKAGRVRKPRAKKEKTENDETTARLKKPKVTKAKSASKSGEKAKAKATGAVSSHFHTTTENSPEFSEHLEAACNRADEGLSIWDVPPSPPCKTTAPKPRPPDSNMPLELDEAITRRRDWTPPVETKGFECIGNLGGKENTPIQSENHAFTDMLTTFAFAEEVPQTKMETQPPSVASAGVTKRRRKELVDIPGNQPASRNSSPEKGKAPKKKARTITDLVTEQYTTTEPQSEPHVAGAFFESRTTTKVPLKDPSEPGKESDTVKKPRRKRATSQSTSEKEKEKGTKSKKGSAKTVAKPKSVAEKLLSPASATLRISNQDVLFGTWSQLALEDSPTTVRQIQKAPKHSEQDADMLEGCGLLTDAAFGSRAAPWPRLGKVKGKRDLWAASARDDGGQMLQKEDVYLPEPDRTQDVPLLLDGACDIVDESIADIDDFYLPDKQLRPALQTQVAAIVISSDGASPPRHDATQKEIVQDEHTVISVSFDDIDNYELPPPSNQNVDSSFLDIDDFPLSAQSPPSPLPIPTTASTSAGSPINKKRGRPPKSQPAIPVPRPLKSPSKVKNKIDNAPPRTPTKPSRFADVEEILDSEDDEALSPTPPRTARLQDSPPLPLVSSMPSLIPKAKSRLTDKTTATDGDLVHVYQVPTSQLLWAGIKDEIFKNIAQHIKSLEPTTDPQHPSWHEKILMYDPIVLEDFTTYLNTHTSIRTYRRATMKQVKAWNKAQKAKGEDVLPVIVDEVDGGEGEDDMGKIVHAVTKELETYMVQAWCQEMSICCISVQNKGKGSARKGLY</sequence>
<feature type="compositionally biased region" description="Basic and acidic residues" evidence="10">
    <location>
        <begin position="199"/>
        <end position="208"/>
    </location>
</feature>